<dbReference type="InterPro" id="IPR050406">
    <property type="entry name" value="FGGY_Carb_Kinase"/>
</dbReference>
<dbReference type="Gene3D" id="3.30.420.40">
    <property type="match status" value="1"/>
</dbReference>
<accession>A0A948TFC2</accession>
<evidence type="ECO:0000256" key="2">
    <source>
        <dbReference type="ARBA" id="ARBA00022679"/>
    </source>
</evidence>
<evidence type="ECO:0000256" key="3">
    <source>
        <dbReference type="ARBA" id="ARBA00022777"/>
    </source>
</evidence>
<comment type="caution">
    <text evidence="5">The sequence shown here is derived from an EMBL/GenBank/DDBJ whole genome shotgun (WGS) entry which is preliminary data.</text>
</comment>
<dbReference type="GO" id="GO:0005975">
    <property type="term" value="P:carbohydrate metabolic process"/>
    <property type="evidence" value="ECO:0007669"/>
    <property type="project" value="InterPro"/>
</dbReference>
<evidence type="ECO:0000313" key="5">
    <source>
        <dbReference type="EMBL" id="MBU3844020.1"/>
    </source>
</evidence>
<feature type="domain" description="Carbohydrate kinase FGGY N-terminal" evidence="4">
    <location>
        <begin position="7"/>
        <end position="83"/>
    </location>
</feature>
<dbReference type="InterPro" id="IPR043129">
    <property type="entry name" value="ATPase_NBD"/>
</dbReference>
<gene>
    <name evidence="5" type="ORF">H9847_04000</name>
</gene>
<sequence>MSTAPLVLGIDQSTQGTKALLLDEHGQLIAKCSRPHRQIINDKGYVEHDLNEIYHNVCGVVADLVGQDPSYASRIACVGLSVQVE</sequence>
<proteinExistence type="inferred from homology"/>
<keyword evidence="2" id="KW-0808">Transferase</keyword>
<protein>
    <recommendedName>
        <fullName evidence="4">Carbohydrate kinase FGGY N-terminal domain-containing protein</fullName>
    </recommendedName>
</protein>
<organism evidence="5 6">
    <name type="scientific">Candidatus Anaerobiospirillum pullicola</name>
    <dbReference type="NCBI Taxonomy" id="2838451"/>
    <lineage>
        <taxon>Bacteria</taxon>
        <taxon>Pseudomonadati</taxon>
        <taxon>Pseudomonadota</taxon>
        <taxon>Gammaproteobacteria</taxon>
        <taxon>Aeromonadales</taxon>
        <taxon>Succinivibrionaceae</taxon>
        <taxon>Anaerobiospirillum</taxon>
    </lineage>
</organism>
<evidence type="ECO:0000256" key="1">
    <source>
        <dbReference type="ARBA" id="ARBA00009156"/>
    </source>
</evidence>
<dbReference type="Proteomes" id="UP000733611">
    <property type="component" value="Unassembled WGS sequence"/>
</dbReference>
<dbReference type="PANTHER" id="PTHR43095:SF5">
    <property type="entry name" value="XYLULOSE KINASE"/>
    <property type="match status" value="1"/>
</dbReference>
<reference evidence="5" key="2">
    <citation type="submission" date="2021-04" db="EMBL/GenBank/DDBJ databases">
        <authorList>
            <person name="Gilroy R."/>
        </authorList>
    </citation>
    <scope>NUCLEOTIDE SEQUENCE</scope>
    <source>
        <strain evidence="5">378</strain>
    </source>
</reference>
<reference evidence="5" key="1">
    <citation type="journal article" date="2021" name="PeerJ">
        <title>Extensive microbial diversity within the chicken gut microbiome revealed by metagenomics and culture.</title>
        <authorList>
            <person name="Gilroy R."/>
            <person name="Ravi A."/>
            <person name="Getino M."/>
            <person name="Pursley I."/>
            <person name="Horton D.L."/>
            <person name="Alikhan N.F."/>
            <person name="Baker D."/>
            <person name="Gharbi K."/>
            <person name="Hall N."/>
            <person name="Watson M."/>
            <person name="Adriaenssens E.M."/>
            <person name="Foster-Nyarko E."/>
            <person name="Jarju S."/>
            <person name="Secka A."/>
            <person name="Antonio M."/>
            <person name="Oren A."/>
            <person name="Chaudhuri R.R."/>
            <person name="La Ragione R."/>
            <person name="Hildebrand F."/>
            <person name="Pallen M.J."/>
        </authorList>
    </citation>
    <scope>NUCLEOTIDE SEQUENCE</scope>
    <source>
        <strain evidence="5">378</strain>
    </source>
</reference>
<dbReference type="GO" id="GO:0016301">
    <property type="term" value="F:kinase activity"/>
    <property type="evidence" value="ECO:0007669"/>
    <property type="project" value="UniProtKB-KW"/>
</dbReference>
<dbReference type="Pfam" id="PF00370">
    <property type="entry name" value="FGGY_N"/>
    <property type="match status" value="1"/>
</dbReference>
<keyword evidence="3" id="KW-0418">Kinase</keyword>
<dbReference type="InterPro" id="IPR018484">
    <property type="entry name" value="FGGY_N"/>
</dbReference>
<evidence type="ECO:0000313" key="6">
    <source>
        <dbReference type="Proteomes" id="UP000733611"/>
    </source>
</evidence>
<name>A0A948TFC2_9GAMM</name>
<comment type="similarity">
    <text evidence="1">Belongs to the FGGY kinase family.</text>
</comment>
<evidence type="ECO:0000259" key="4">
    <source>
        <dbReference type="Pfam" id="PF00370"/>
    </source>
</evidence>
<dbReference type="EMBL" id="JAHLFE010000076">
    <property type="protein sequence ID" value="MBU3844020.1"/>
    <property type="molecule type" value="Genomic_DNA"/>
</dbReference>
<dbReference type="AlphaFoldDB" id="A0A948TFC2"/>
<dbReference type="SUPFAM" id="SSF53067">
    <property type="entry name" value="Actin-like ATPase domain"/>
    <property type="match status" value="1"/>
</dbReference>
<dbReference type="PANTHER" id="PTHR43095">
    <property type="entry name" value="SUGAR KINASE"/>
    <property type="match status" value="1"/>
</dbReference>